<dbReference type="EMBL" id="HBUE01212405">
    <property type="protein sequence ID" value="CAG6535020.1"/>
    <property type="molecule type" value="Transcribed_RNA"/>
</dbReference>
<keyword evidence="1" id="KW-1133">Transmembrane helix</keyword>
<keyword evidence="1" id="KW-0812">Transmembrane</keyword>
<reference evidence="2" key="1">
    <citation type="submission" date="2021-05" db="EMBL/GenBank/DDBJ databases">
        <authorList>
            <person name="Alioto T."/>
            <person name="Alioto T."/>
            <person name="Gomez Garrido J."/>
        </authorList>
    </citation>
    <scope>NUCLEOTIDE SEQUENCE</scope>
</reference>
<proteinExistence type="predicted"/>
<evidence type="ECO:0000313" key="2">
    <source>
        <dbReference type="EMBL" id="CAG6480024.1"/>
    </source>
</evidence>
<protein>
    <submittedName>
        <fullName evidence="2">(northern house mosquito) hypothetical protein</fullName>
    </submittedName>
</protein>
<sequence length="122" mass="12934">MLHRPGIAVRRQRVVLETALRVLVLGGGAAGRLAKHLSPSAAGSRVLGVSAEGFVIFFVLVVHVIVPVFLVGSVVVVFVDDVLNGGFVDGFQDLLGCRRWWGWGDSVVLVLDHGVKVLIGVA</sequence>
<feature type="transmembrane region" description="Helical" evidence="1">
    <location>
        <begin position="54"/>
        <end position="79"/>
    </location>
</feature>
<accession>A0A8D8BQK0</accession>
<dbReference type="EMBL" id="HBUE01318886">
    <property type="protein sequence ID" value="CAG6586981.1"/>
    <property type="molecule type" value="Transcribed_RNA"/>
</dbReference>
<keyword evidence="1" id="KW-0472">Membrane</keyword>
<dbReference type="EMBL" id="HBUE01087380">
    <property type="protein sequence ID" value="CAG6480024.1"/>
    <property type="molecule type" value="Transcribed_RNA"/>
</dbReference>
<name>A0A8D8BQK0_CULPI</name>
<dbReference type="AlphaFoldDB" id="A0A8D8BQK0"/>
<organism evidence="2">
    <name type="scientific">Culex pipiens</name>
    <name type="common">House mosquito</name>
    <dbReference type="NCBI Taxonomy" id="7175"/>
    <lineage>
        <taxon>Eukaryota</taxon>
        <taxon>Metazoa</taxon>
        <taxon>Ecdysozoa</taxon>
        <taxon>Arthropoda</taxon>
        <taxon>Hexapoda</taxon>
        <taxon>Insecta</taxon>
        <taxon>Pterygota</taxon>
        <taxon>Neoptera</taxon>
        <taxon>Endopterygota</taxon>
        <taxon>Diptera</taxon>
        <taxon>Nematocera</taxon>
        <taxon>Culicoidea</taxon>
        <taxon>Culicidae</taxon>
        <taxon>Culicinae</taxon>
        <taxon>Culicini</taxon>
        <taxon>Culex</taxon>
        <taxon>Culex</taxon>
    </lineage>
</organism>
<evidence type="ECO:0000256" key="1">
    <source>
        <dbReference type="SAM" id="Phobius"/>
    </source>
</evidence>
<dbReference type="EMBL" id="HBUE01087381">
    <property type="protein sequence ID" value="CAG6480025.1"/>
    <property type="molecule type" value="Transcribed_RNA"/>
</dbReference>